<keyword evidence="3 14" id="KW-0444">Lipid biosynthesis</keyword>
<dbReference type="PANTHER" id="PTHR12863:SF1">
    <property type="entry name" value="FATTY ACID 2-HYDROXYLASE"/>
    <property type="match status" value="1"/>
</dbReference>
<feature type="binding site" evidence="15">
    <location>
        <position position="271"/>
    </location>
    <ligand>
        <name>Zn(2+)</name>
        <dbReference type="ChEBI" id="CHEBI:29105"/>
        <label>2</label>
    </ligand>
</feature>
<feature type="transmembrane region" description="Helical" evidence="17">
    <location>
        <begin position="222"/>
        <end position="248"/>
    </location>
</feature>
<evidence type="ECO:0000256" key="2">
    <source>
        <dbReference type="ARBA" id="ARBA00005747"/>
    </source>
</evidence>
<keyword evidence="6 14" id="KW-0256">Endoplasmic reticulum</keyword>
<evidence type="ECO:0000256" key="14">
    <source>
        <dbReference type="PIRNR" id="PIRNR005149"/>
    </source>
</evidence>
<dbReference type="GO" id="GO:0080132">
    <property type="term" value="F:fatty acid 2-hydroxylase activity"/>
    <property type="evidence" value="ECO:0007669"/>
    <property type="project" value="InterPro"/>
</dbReference>
<evidence type="ECO:0000256" key="16">
    <source>
        <dbReference type="PIRSR" id="PIRSR005149-50"/>
    </source>
</evidence>
<evidence type="ECO:0000256" key="13">
    <source>
        <dbReference type="ARBA" id="ARBA00023160"/>
    </source>
</evidence>
<comment type="subcellular location">
    <subcellularLocation>
        <location evidence="1">Endoplasmic reticulum membrane</location>
        <topology evidence="1">Multi-pass membrane protein</topology>
    </subcellularLocation>
</comment>
<dbReference type="WBParaSite" id="MBELARI_LOCUS21319">
    <property type="protein sequence ID" value="MBELARI_LOCUS21319"/>
    <property type="gene ID" value="MBELARI_LOCUS21319"/>
</dbReference>
<feature type="domain" description="Cytochrome b5 heme-binding" evidence="18">
    <location>
        <begin position="1"/>
        <end position="81"/>
    </location>
</feature>
<feature type="binding site" evidence="15">
    <location>
        <position position="213"/>
    </location>
    <ligand>
        <name>Zn(2+)</name>
        <dbReference type="ChEBI" id="CHEBI:29105"/>
        <label>1</label>
    </ligand>
</feature>
<organism evidence="19 20">
    <name type="scientific">Mesorhabditis belari</name>
    <dbReference type="NCBI Taxonomy" id="2138241"/>
    <lineage>
        <taxon>Eukaryota</taxon>
        <taxon>Metazoa</taxon>
        <taxon>Ecdysozoa</taxon>
        <taxon>Nematoda</taxon>
        <taxon>Chromadorea</taxon>
        <taxon>Rhabditida</taxon>
        <taxon>Rhabditina</taxon>
        <taxon>Rhabditomorpha</taxon>
        <taxon>Rhabditoidea</taxon>
        <taxon>Rhabditidae</taxon>
        <taxon>Mesorhabditinae</taxon>
        <taxon>Mesorhabditis</taxon>
    </lineage>
</organism>
<feature type="transmembrane region" description="Helical" evidence="17">
    <location>
        <begin position="164"/>
        <end position="185"/>
    </location>
</feature>
<dbReference type="Proteomes" id="UP000887575">
    <property type="component" value="Unassembled WGS sequence"/>
</dbReference>
<dbReference type="InterPro" id="IPR001199">
    <property type="entry name" value="Cyt_B5-like_heme/steroid-bd"/>
</dbReference>
<evidence type="ECO:0000256" key="1">
    <source>
        <dbReference type="ARBA" id="ARBA00004477"/>
    </source>
</evidence>
<keyword evidence="7 14" id="KW-0276">Fatty acid metabolism</keyword>
<comment type="similarity">
    <text evidence="2 14">Belongs to the sterol desaturase family. SCS7 subfamily.</text>
</comment>
<name>A0AAF3F417_9BILA</name>
<dbReference type="GO" id="GO:0005506">
    <property type="term" value="F:iron ion binding"/>
    <property type="evidence" value="ECO:0007669"/>
    <property type="project" value="UniProtKB-UniRule"/>
</dbReference>
<evidence type="ECO:0000259" key="18">
    <source>
        <dbReference type="PROSITE" id="PS50255"/>
    </source>
</evidence>
<feature type="binding site" description="axial binding residue" evidence="16">
    <location>
        <position position="64"/>
    </location>
    <ligand>
        <name>heme</name>
        <dbReference type="ChEBI" id="CHEBI:30413"/>
    </ligand>
    <ligandPart>
        <name>Fe</name>
        <dbReference type="ChEBI" id="CHEBI:18248"/>
    </ligandPart>
</feature>
<evidence type="ECO:0000256" key="9">
    <source>
        <dbReference type="ARBA" id="ARBA00022989"/>
    </source>
</evidence>
<comment type="cofactor">
    <cofactor evidence="14 15">
        <name>Zn(2+)</name>
        <dbReference type="ChEBI" id="CHEBI:29105"/>
    </cofactor>
    <text evidence="14 15">Binds 2 Zn(2+) ions per subunit that likely form a catalytic dimetal center.</text>
</comment>
<evidence type="ECO:0000256" key="15">
    <source>
        <dbReference type="PIRSR" id="PIRSR005149-1"/>
    </source>
</evidence>
<feature type="binding site" evidence="15">
    <location>
        <position position="186"/>
    </location>
    <ligand>
        <name>Zn(2+)</name>
        <dbReference type="ChEBI" id="CHEBI:29105"/>
        <label>1</label>
    </ligand>
</feature>
<dbReference type="SMART" id="SM01117">
    <property type="entry name" value="Cyt-b5"/>
    <property type="match status" value="1"/>
</dbReference>
<dbReference type="AlphaFoldDB" id="A0AAF3F417"/>
<keyword evidence="11 14" id="KW-0443">Lipid metabolism</keyword>
<evidence type="ECO:0000313" key="19">
    <source>
        <dbReference type="Proteomes" id="UP000887575"/>
    </source>
</evidence>
<keyword evidence="10 14" id="KW-0560">Oxidoreductase</keyword>
<dbReference type="PIRSF" id="PIRSF005149">
    <property type="entry name" value="IPC-B_HD"/>
    <property type="match status" value="1"/>
</dbReference>
<protein>
    <recommendedName>
        <fullName evidence="14">Fatty acid 2-hydroxylase</fullName>
        <ecNumber evidence="14">1.-.-.-</ecNumber>
    </recommendedName>
</protein>
<dbReference type="EC" id="1.-.-.-" evidence="14"/>
<dbReference type="SUPFAM" id="SSF55856">
    <property type="entry name" value="Cytochrome b5-like heme/steroid binding domain"/>
    <property type="match status" value="1"/>
</dbReference>
<feature type="binding site" evidence="15">
    <location>
        <position position="209"/>
    </location>
    <ligand>
        <name>Zn(2+)</name>
        <dbReference type="ChEBI" id="CHEBI:29105"/>
        <label>1</label>
    </ligand>
</feature>
<dbReference type="PROSITE" id="PS50255">
    <property type="entry name" value="CYTOCHROME_B5_2"/>
    <property type="match status" value="1"/>
</dbReference>
<keyword evidence="12 14" id="KW-0472">Membrane</keyword>
<keyword evidence="9 17" id="KW-1133">Transmembrane helix</keyword>
<evidence type="ECO:0000256" key="4">
    <source>
        <dbReference type="ARBA" id="ARBA00022692"/>
    </source>
</evidence>
<evidence type="ECO:0000313" key="20">
    <source>
        <dbReference type="WBParaSite" id="MBELARI_LOCUS21319"/>
    </source>
</evidence>
<feature type="binding site" evidence="15">
    <location>
        <position position="267"/>
    </location>
    <ligand>
        <name>Zn(2+)</name>
        <dbReference type="ChEBI" id="CHEBI:29105"/>
        <label>1</label>
    </ligand>
</feature>
<comment type="cofactor">
    <cofactor evidence="16">
        <name>Fe cation</name>
        <dbReference type="ChEBI" id="CHEBI:24875"/>
    </cofactor>
</comment>
<keyword evidence="14 16" id="KW-0408">Iron</keyword>
<keyword evidence="13 14" id="KW-0275">Fatty acid biosynthesis</keyword>
<accession>A0AAF3F417</accession>
<evidence type="ECO:0000256" key="3">
    <source>
        <dbReference type="ARBA" id="ARBA00022516"/>
    </source>
</evidence>
<dbReference type="Gene3D" id="3.10.120.10">
    <property type="entry name" value="Cytochrome b5-like heme/steroid binding domain"/>
    <property type="match status" value="1"/>
</dbReference>
<dbReference type="GO" id="GO:0005789">
    <property type="term" value="C:endoplasmic reticulum membrane"/>
    <property type="evidence" value="ECO:0007669"/>
    <property type="project" value="UniProtKB-SubCell"/>
</dbReference>
<evidence type="ECO:0000256" key="7">
    <source>
        <dbReference type="ARBA" id="ARBA00022832"/>
    </source>
</evidence>
<feature type="binding site" description="axial binding residue" evidence="16">
    <location>
        <position position="32"/>
    </location>
    <ligand>
        <name>heme</name>
        <dbReference type="ChEBI" id="CHEBI:30413"/>
    </ligand>
    <ligandPart>
        <name>Fe</name>
        <dbReference type="ChEBI" id="CHEBI:18248"/>
    </ligandPart>
</feature>
<proteinExistence type="inferred from homology"/>
<evidence type="ECO:0000256" key="5">
    <source>
        <dbReference type="ARBA" id="ARBA00022723"/>
    </source>
</evidence>
<feature type="binding site" evidence="15">
    <location>
        <position position="191"/>
    </location>
    <ligand>
        <name>Zn(2+)</name>
        <dbReference type="ChEBI" id="CHEBI:29105"/>
        <label>1</label>
    </ligand>
</feature>
<feature type="binding site" evidence="15">
    <location>
        <position position="212"/>
    </location>
    <ligand>
        <name>Zn(2+)</name>
        <dbReference type="ChEBI" id="CHEBI:29105"/>
        <label>1</label>
    </ligand>
</feature>
<evidence type="ECO:0000256" key="10">
    <source>
        <dbReference type="ARBA" id="ARBA00023002"/>
    </source>
</evidence>
<feature type="binding site" evidence="15">
    <location>
        <position position="288"/>
    </location>
    <ligand>
        <name>Zn(2+)</name>
        <dbReference type="ChEBI" id="CHEBI:29105"/>
        <label>1</label>
    </ligand>
</feature>
<keyword evidence="8 15" id="KW-0862">Zinc</keyword>
<reference evidence="20" key="1">
    <citation type="submission" date="2024-02" db="UniProtKB">
        <authorList>
            <consortium name="WormBaseParasite"/>
        </authorList>
    </citation>
    <scope>IDENTIFICATION</scope>
</reference>
<feature type="transmembrane region" description="Helical" evidence="17">
    <location>
        <begin position="132"/>
        <end position="152"/>
    </location>
</feature>
<keyword evidence="5 14" id="KW-0479">Metal-binding</keyword>
<dbReference type="Pfam" id="PF04116">
    <property type="entry name" value="FA_hydroxylase"/>
    <property type="match status" value="1"/>
</dbReference>
<evidence type="ECO:0000256" key="11">
    <source>
        <dbReference type="ARBA" id="ARBA00023098"/>
    </source>
</evidence>
<dbReference type="InterPro" id="IPR014430">
    <property type="entry name" value="Scs7"/>
</dbReference>
<dbReference type="Pfam" id="PF00173">
    <property type="entry name" value="Cyt-b5"/>
    <property type="match status" value="1"/>
</dbReference>
<dbReference type="InterPro" id="IPR036400">
    <property type="entry name" value="Cyt_B5-like_heme/steroid_sf"/>
</dbReference>
<feature type="binding site" evidence="15">
    <location>
        <position position="292"/>
    </location>
    <ligand>
        <name>Zn(2+)</name>
        <dbReference type="ChEBI" id="CHEBI:29105"/>
        <label>1</label>
    </ligand>
</feature>
<evidence type="ECO:0000256" key="17">
    <source>
        <dbReference type="SAM" id="Phobius"/>
    </source>
</evidence>
<keyword evidence="16" id="KW-0349">Heme</keyword>
<dbReference type="PANTHER" id="PTHR12863">
    <property type="entry name" value="FATTY ACID HYDROXYLASE"/>
    <property type="match status" value="1"/>
</dbReference>
<dbReference type="InterPro" id="IPR006694">
    <property type="entry name" value="Fatty_acid_hydroxylase"/>
</dbReference>
<evidence type="ECO:0000256" key="12">
    <source>
        <dbReference type="ARBA" id="ARBA00023136"/>
    </source>
</evidence>
<comment type="function">
    <text evidence="14">Catalyzes stereospecific hydroxylation of free fatty acids at the C-2 position to produce (R)-2-hydroxy fatty acids, which are building blocks of sphingolipids and glycosphingolipids common in neural tissue and epidermis. Plays an essential role in the synthesis of galactosphingolipids of the myelin sheath. Responsible for the synthesis of sphingolipids and glycosphingolipids involved in the formation of epidermal lamellar bodies critical for skin permeability barrier. Participates in the synthesis of glycosphingolipids and a fraction of type II wax diesters in sebaceous gland, specifically regulating hair follicle homeostasis. Involved in the synthesis of sphingolipids of plasma membrane rafts, controlling lipid raft mobility and trafficking of raft-associated proteins.</text>
</comment>
<feature type="binding site" evidence="15">
    <location>
        <position position="291"/>
    </location>
    <ligand>
        <name>Zn(2+)</name>
        <dbReference type="ChEBI" id="CHEBI:29105"/>
        <label>1</label>
    </ligand>
</feature>
<keyword evidence="19" id="KW-1185">Reference proteome</keyword>
<dbReference type="GO" id="GO:0006633">
    <property type="term" value="P:fatty acid biosynthetic process"/>
    <property type="evidence" value="ECO:0007669"/>
    <property type="project" value="UniProtKB-KW"/>
</dbReference>
<evidence type="ECO:0000256" key="6">
    <source>
        <dbReference type="ARBA" id="ARBA00022824"/>
    </source>
</evidence>
<keyword evidence="4 17" id="KW-0812">Transmembrane</keyword>
<evidence type="ECO:0000256" key="8">
    <source>
        <dbReference type="ARBA" id="ARBA00022833"/>
    </source>
</evidence>
<sequence>MTQSQDQNRDEPPLLVQLDGKLFDIAKFAKKHPGGEKVLRKLAGGDIGGYFRGEKRVMGVRHEHSKAAYSMLERYDVEHLQKDDPYLDDKKGVLGRIGLLGADYWTWIHQPFEGTIRLFDSDFLESLTRTSWWVVPLVWMPFVVLFTLAGLYDLHGKYGLVTSAGIWAFLFAGGVLMWTLVEYLLHRFVFHWHPNTESKTQIVLHFLIHGLHHKTPMDGDRLVFPPVPALLIILVFASIYISILPWAVFCCFGAGKLCGYILYDCTHYYLHHGSPRPQTNMHYKKVYHHNHHFKDYDVAFGISTQIWDHVFETVGLGPL</sequence>